<gene>
    <name evidence="3" type="ORF">JQS43_24880</name>
</gene>
<dbReference type="InterPro" id="IPR018547">
    <property type="entry name" value="AbiEi_C"/>
</dbReference>
<evidence type="ECO:0000313" key="3">
    <source>
        <dbReference type="EMBL" id="QSB14658.1"/>
    </source>
</evidence>
<dbReference type="InterPro" id="IPR011335">
    <property type="entry name" value="Restrct_endonuc-II-like"/>
</dbReference>
<dbReference type="AlphaFoldDB" id="A0A895YLA8"/>
<dbReference type="Pfam" id="PF13338">
    <property type="entry name" value="AbiEi_4"/>
    <property type="match status" value="1"/>
</dbReference>
<reference evidence="3" key="1">
    <citation type="submission" date="2021-02" db="EMBL/GenBank/DDBJ databases">
        <title>Natrosporangium hydrolyticum gen. nov., sp. nov, a haloalkaliphilic actinobacterium from a soda solonchak soil.</title>
        <authorList>
            <person name="Sorokin D.Y."/>
            <person name="Khijniak T.V."/>
            <person name="Zakharycheva A.P."/>
            <person name="Boueva O.V."/>
            <person name="Ariskina E.V."/>
            <person name="Hahnke R.L."/>
            <person name="Bunk B."/>
            <person name="Sproer C."/>
            <person name="Schumann P."/>
            <person name="Evtushenko L.I."/>
            <person name="Kublanov I.V."/>
        </authorList>
    </citation>
    <scope>NUCLEOTIDE SEQUENCE</scope>
    <source>
        <strain evidence="3">DSM 106523</strain>
    </source>
</reference>
<evidence type="ECO:0000313" key="4">
    <source>
        <dbReference type="Proteomes" id="UP000662857"/>
    </source>
</evidence>
<name>A0A895YLA8_9ACTN</name>
<proteinExistence type="predicted"/>
<dbReference type="KEGG" id="nhy:JQS43_24880"/>
<sequence>MESAHTTQQVLTLASKQDGIVTARQCRQLGISPAEIKARCRSGRWRRIYRGTYLVMGASVAELPARVRTRAGLLAAGPHSVAVLSTAAAVHGIEGLPPPDGQVHLSLPGEHARARRIIDRQLALHQLAIKPAEITKVDGLMVTTPLRTVADLILRVGRFSAVSIMDSALHQQLISEAEFATLPQLIAGRRGAVQTKTWVPAADARAASPLETRVRLRCADGGVAPDVLQYPVLDLDGELLGIADFAWLGARVLGEADGGEVHSRPDALFRDRWRQNALANAGWRIIRFTWEDTLRPGYIPYVVRQALAGAHPGS</sequence>
<evidence type="ECO:0000259" key="2">
    <source>
        <dbReference type="Pfam" id="PF13338"/>
    </source>
</evidence>
<dbReference type="InterPro" id="IPR025159">
    <property type="entry name" value="AbiEi_N"/>
</dbReference>
<evidence type="ECO:0000259" key="1">
    <source>
        <dbReference type="Pfam" id="PF09407"/>
    </source>
</evidence>
<accession>A0A895YLA8</accession>
<dbReference type="SUPFAM" id="SSF52980">
    <property type="entry name" value="Restriction endonuclease-like"/>
    <property type="match status" value="1"/>
</dbReference>
<organism evidence="3 4">
    <name type="scientific">Natronosporangium hydrolyticum</name>
    <dbReference type="NCBI Taxonomy" id="2811111"/>
    <lineage>
        <taxon>Bacteria</taxon>
        <taxon>Bacillati</taxon>
        <taxon>Actinomycetota</taxon>
        <taxon>Actinomycetes</taxon>
        <taxon>Micromonosporales</taxon>
        <taxon>Micromonosporaceae</taxon>
        <taxon>Natronosporangium</taxon>
    </lineage>
</organism>
<dbReference type="EMBL" id="CP070499">
    <property type="protein sequence ID" value="QSB14658.1"/>
    <property type="molecule type" value="Genomic_DNA"/>
</dbReference>
<feature type="domain" description="AbiEi antitoxin N-terminal" evidence="2">
    <location>
        <begin position="8"/>
        <end position="55"/>
    </location>
</feature>
<dbReference type="Pfam" id="PF09407">
    <property type="entry name" value="AbiEi_1"/>
    <property type="match status" value="1"/>
</dbReference>
<protein>
    <submittedName>
        <fullName evidence="3">Type IV toxin-antitoxin system AbiEi family antitoxin domain-containing protein</fullName>
    </submittedName>
</protein>
<feature type="domain" description="AbiEi antitoxin C-terminal" evidence="1">
    <location>
        <begin position="76"/>
        <end position="190"/>
    </location>
</feature>
<dbReference type="Gene3D" id="3.40.960.10">
    <property type="entry name" value="VSR Endonuclease"/>
    <property type="match status" value="1"/>
</dbReference>
<dbReference type="RefSeq" id="WP_239676807.1">
    <property type="nucleotide sequence ID" value="NZ_CP070499.1"/>
</dbReference>
<dbReference type="Proteomes" id="UP000662857">
    <property type="component" value="Chromosome"/>
</dbReference>
<keyword evidence="4" id="KW-1185">Reference proteome</keyword>